<dbReference type="GO" id="GO:0051287">
    <property type="term" value="F:NAD binding"/>
    <property type="evidence" value="ECO:0007669"/>
    <property type="project" value="InterPro"/>
</dbReference>
<dbReference type="SUPFAM" id="SSF52283">
    <property type="entry name" value="Formate/glycerate dehydrogenase catalytic domain-like"/>
    <property type="match status" value="1"/>
</dbReference>
<sequence>MTMAIVSVPQQNWAHELADIDGCEFVVWDFKSDPPRRDIDVVVPPYLSKPTILARLADVPGLRAVQLVTAGYEHALHYLPPGVQLANGHGIHDTSTAELAVTLALASQRGIPQAVHAQDDGDWLRMAGRPSLADRRCLIIGYGAIGHAIARRLLAFEAHVTAVASRARAGDELVESVHGIDELATLLPDAEVVFLIVPLTDATRGLVNAEFLAALPDDALVVNVARGGVVDTEALIAACASGRVRAALDVTDPEPLPADHPLWHTPGVLVTPHVGGASTAFEPRALALLRRELTAFAAGEELRHVVAVGGE</sequence>
<evidence type="ECO:0000313" key="4">
    <source>
        <dbReference type="EMBL" id="TWE07898.1"/>
    </source>
</evidence>
<evidence type="ECO:0000259" key="3">
    <source>
        <dbReference type="Pfam" id="PF02826"/>
    </source>
</evidence>
<dbReference type="GO" id="GO:0016616">
    <property type="term" value="F:oxidoreductase activity, acting on the CH-OH group of donors, NAD or NADP as acceptor"/>
    <property type="evidence" value="ECO:0007669"/>
    <property type="project" value="UniProtKB-ARBA"/>
</dbReference>
<dbReference type="AlphaFoldDB" id="A0A561DWZ6"/>
<comment type="caution">
    <text evidence="4">The sequence shown here is derived from an EMBL/GenBank/DDBJ whole genome shotgun (WGS) entry which is preliminary data.</text>
</comment>
<protein>
    <submittedName>
        <fullName evidence="4">Phosphoglycerate dehydrogenase-like enzyme</fullName>
    </submittedName>
</protein>
<dbReference type="OrthoDB" id="4324715at2"/>
<dbReference type="PROSITE" id="PS00671">
    <property type="entry name" value="D_2_HYDROXYACID_DH_3"/>
    <property type="match status" value="1"/>
</dbReference>
<dbReference type="PANTHER" id="PTHR43333:SF1">
    <property type="entry name" value="D-ISOMER SPECIFIC 2-HYDROXYACID DEHYDROGENASE NAD-BINDING DOMAIN-CONTAINING PROTEIN"/>
    <property type="match status" value="1"/>
</dbReference>
<name>A0A561DWZ6_9MICO</name>
<keyword evidence="5" id="KW-1185">Reference proteome</keyword>
<keyword evidence="2" id="KW-0520">NAD</keyword>
<organism evidence="4 5">
    <name type="scientific">Rudaeicoccus suwonensis</name>
    <dbReference type="NCBI Taxonomy" id="657409"/>
    <lineage>
        <taxon>Bacteria</taxon>
        <taxon>Bacillati</taxon>
        <taxon>Actinomycetota</taxon>
        <taxon>Actinomycetes</taxon>
        <taxon>Micrococcales</taxon>
        <taxon>Dermacoccaceae</taxon>
        <taxon>Rudaeicoccus</taxon>
    </lineage>
</organism>
<keyword evidence="1" id="KW-0560">Oxidoreductase</keyword>
<proteinExistence type="predicted"/>
<feature type="domain" description="D-isomer specific 2-hydroxyacid dehydrogenase NAD-binding" evidence="3">
    <location>
        <begin position="102"/>
        <end position="275"/>
    </location>
</feature>
<accession>A0A561DWZ6</accession>
<dbReference type="Gene3D" id="3.40.50.720">
    <property type="entry name" value="NAD(P)-binding Rossmann-like Domain"/>
    <property type="match status" value="2"/>
</dbReference>
<dbReference type="EMBL" id="VIVQ01000004">
    <property type="protein sequence ID" value="TWE07898.1"/>
    <property type="molecule type" value="Genomic_DNA"/>
</dbReference>
<gene>
    <name evidence="4" type="ORF">BKA23_3265</name>
</gene>
<dbReference type="Pfam" id="PF02826">
    <property type="entry name" value="2-Hacid_dh_C"/>
    <property type="match status" value="1"/>
</dbReference>
<evidence type="ECO:0000313" key="5">
    <source>
        <dbReference type="Proteomes" id="UP000318297"/>
    </source>
</evidence>
<dbReference type="InterPro" id="IPR029753">
    <property type="entry name" value="D-isomer_DH_CS"/>
</dbReference>
<dbReference type="PANTHER" id="PTHR43333">
    <property type="entry name" value="2-HACID_DH_C DOMAIN-CONTAINING PROTEIN"/>
    <property type="match status" value="1"/>
</dbReference>
<dbReference type="SUPFAM" id="SSF51735">
    <property type="entry name" value="NAD(P)-binding Rossmann-fold domains"/>
    <property type="match status" value="1"/>
</dbReference>
<dbReference type="CDD" id="cd12166">
    <property type="entry name" value="2-Hacid_dh_7"/>
    <property type="match status" value="1"/>
</dbReference>
<dbReference type="InterPro" id="IPR006140">
    <property type="entry name" value="D-isomer_DH_NAD-bd"/>
</dbReference>
<evidence type="ECO:0000256" key="2">
    <source>
        <dbReference type="ARBA" id="ARBA00023027"/>
    </source>
</evidence>
<reference evidence="4 5" key="1">
    <citation type="submission" date="2019-06" db="EMBL/GenBank/DDBJ databases">
        <title>Sequencing the genomes of 1000 actinobacteria strains.</title>
        <authorList>
            <person name="Klenk H.-P."/>
        </authorList>
    </citation>
    <scope>NUCLEOTIDE SEQUENCE [LARGE SCALE GENOMIC DNA]</scope>
    <source>
        <strain evidence="4 5">DSM 19560</strain>
    </source>
</reference>
<evidence type="ECO:0000256" key="1">
    <source>
        <dbReference type="ARBA" id="ARBA00023002"/>
    </source>
</evidence>
<dbReference type="InterPro" id="IPR036291">
    <property type="entry name" value="NAD(P)-bd_dom_sf"/>
</dbReference>
<dbReference type="Proteomes" id="UP000318297">
    <property type="component" value="Unassembled WGS sequence"/>
</dbReference>